<evidence type="ECO:0000313" key="1">
    <source>
        <dbReference type="EMBL" id="MBC8559730.1"/>
    </source>
</evidence>
<dbReference type="EMBL" id="JACRSV010000002">
    <property type="protein sequence ID" value="MBC8559730.1"/>
    <property type="molecule type" value="Genomic_DNA"/>
</dbReference>
<dbReference type="RefSeq" id="WP_249294734.1">
    <property type="nucleotide sequence ID" value="NZ_JACRSV010000002.1"/>
</dbReference>
<organism evidence="1 2">
    <name type="scientific">Fumia xinanensis</name>
    <dbReference type="NCBI Taxonomy" id="2763659"/>
    <lineage>
        <taxon>Bacteria</taxon>
        <taxon>Bacillati</taxon>
        <taxon>Bacillota</taxon>
        <taxon>Clostridia</taxon>
        <taxon>Eubacteriales</taxon>
        <taxon>Oscillospiraceae</taxon>
        <taxon>Fumia</taxon>
    </lineage>
</organism>
<comment type="caution">
    <text evidence="1">The sequence shown here is derived from an EMBL/GenBank/DDBJ whole genome shotgun (WGS) entry which is preliminary data.</text>
</comment>
<name>A0A926E560_9FIRM</name>
<accession>A0A926E560</accession>
<gene>
    <name evidence="1" type="ORF">H8710_06560</name>
</gene>
<evidence type="ECO:0000313" key="2">
    <source>
        <dbReference type="Proteomes" id="UP000610760"/>
    </source>
</evidence>
<dbReference type="Gene3D" id="2.60.120.40">
    <property type="match status" value="1"/>
</dbReference>
<keyword evidence="2" id="KW-1185">Reference proteome</keyword>
<protein>
    <recommendedName>
        <fullName evidence="3">BclA C-terminal domain-containing protein</fullName>
    </recommendedName>
</protein>
<dbReference type="Proteomes" id="UP000610760">
    <property type="component" value="Unassembled WGS sequence"/>
</dbReference>
<dbReference type="AlphaFoldDB" id="A0A926E560"/>
<sequence>MPLNEITCNPYLLYPLADCCTCGARYPIGYYDASSPAKAAVGDFYSNIAQDLSSIVPVRFNGTTVVSGMVLDPTGSSVTLQKKALYRIHYELTPASGFSSDIPVYVTVNGVVLPQSIRQLPGNGSQVSAHFIYSGEPGDLVRLNVNSAGTVSLAPGSNVNTMLNITEVL</sequence>
<reference evidence="1" key="1">
    <citation type="submission" date="2020-08" db="EMBL/GenBank/DDBJ databases">
        <title>Genome public.</title>
        <authorList>
            <person name="Liu C."/>
            <person name="Sun Q."/>
        </authorList>
    </citation>
    <scope>NUCLEOTIDE SEQUENCE</scope>
    <source>
        <strain evidence="1">NSJ-33</strain>
    </source>
</reference>
<proteinExistence type="predicted"/>
<evidence type="ECO:0008006" key="3">
    <source>
        <dbReference type="Google" id="ProtNLM"/>
    </source>
</evidence>
<dbReference type="InterPro" id="IPR008983">
    <property type="entry name" value="Tumour_necrosis_fac-like_dom"/>
</dbReference>